<keyword evidence="5" id="KW-1185">Reference proteome</keyword>
<dbReference type="GO" id="GO:0055107">
    <property type="term" value="P:Golgi to secretory granule transport"/>
    <property type="evidence" value="ECO:0007669"/>
    <property type="project" value="TreeGrafter"/>
</dbReference>
<evidence type="ECO:0000313" key="4">
    <source>
        <dbReference type="EMBL" id="CAD7684054.1"/>
    </source>
</evidence>
<protein>
    <submittedName>
        <fullName evidence="4">(raccoon dog) hypothetical protein</fullName>
    </submittedName>
</protein>
<comment type="caution">
    <text evidence="4">The sequence shown here is derived from an EMBL/GenBank/DDBJ whole genome shotgun (WGS) entry which is preliminary data.</text>
</comment>
<feature type="region of interest" description="Disordered" evidence="3">
    <location>
        <begin position="1"/>
        <end position="126"/>
    </location>
</feature>
<organism evidence="4 5">
    <name type="scientific">Nyctereutes procyonoides</name>
    <name type="common">Raccoon dog</name>
    <name type="synonym">Canis procyonoides</name>
    <dbReference type="NCBI Taxonomy" id="34880"/>
    <lineage>
        <taxon>Eukaryota</taxon>
        <taxon>Metazoa</taxon>
        <taxon>Chordata</taxon>
        <taxon>Craniata</taxon>
        <taxon>Vertebrata</taxon>
        <taxon>Euteleostomi</taxon>
        <taxon>Mammalia</taxon>
        <taxon>Eutheria</taxon>
        <taxon>Laurasiatheria</taxon>
        <taxon>Carnivora</taxon>
        <taxon>Caniformia</taxon>
        <taxon>Canidae</taxon>
        <taxon>Nyctereutes</taxon>
    </lineage>
</organism>
<gene>
    <name evidence="4" type="ORF">NYPRO_LOCUS16847</name>
</gene>
<evidence type="ECO:0000256" key="3">
    <source>
        <dbReference type="SAM" id="MobiDB-lite"/>
    </source>
</evidence>
<dbReference type="InterPro" id="IPR051149">
    <property type="entry name" value="Spindly/BICDR_Dynein_Adapter"/>
</dbReference>
<dbReference type="GO" id="GO:0047496">
    <property type="term" value="P:vesicle transport along microtubule"/>
    <property type="evidence" value="ECO:0007669"/>
    <property type="project" value="TreeGrafter"/>
</dbReference>
<evidence type="ECO:0000256" key="2">
    <source>
        <dbReference type="SAM" id="Coils"/>
    </source>
</evidence>
<dbReference type="Proteomes" id="UP000645828">
    <property type="component" value="Unassembled WGS sequence"/>
</dbReference>
<evidence type="ECO:0000313" key="5">
    <source>
        <dbReference type="Proteomes" id="UP000645828"/>
    </source>
</evidence>
<evidence type="ECO:0000256" key="1">
    <source>
        <dbReference type="ARBA" id="ARBA00023054"/>
    </source>
</evidence>
<name>A0A811Z868_NYCPR</name>
<proteinExistence type="predicted"/>
<sequence length="337" mass="36131">MMRHSGVAETGPAPRAAGEVSPRPATGIRESSSDPPKQGGAGKFIQDPGPRPPARGPTAPSSREPVTRSGSEGRDRRGVPRLRTAPSRRAGDAGAVARGPPRPSGGRPERGTRAASGGAGGRTHRAELLGSGCQGVLELGQPPAAQCVWAWHFSQTGHRIQEGRQGPGQPVEGGAYKGVPSPEGRAKGYVVRLPHPTDKSPSHQATLSVWGPSLSLSNPEFQVAGALGDIQTEPSLDQVLQERDEAIAKKQAMEAELDSCRAKLQAVEAQLLEVLEEKLRLRQEVEAWEEDMHQMVRQRVESQLQRESQGTLGAPVNPQTARALQVRFPLGRWGRWR</sequence>
<dbReference type="EMBL" id="CAJHUB010000755">
    <property type="protein sequence ID" value="CAD7684054.1"/>
    <property type="molecule type" value="Genomic_DNA"/>
</dbReference>
<feature type="region of interest" description="Disordered" evidence="3">
    <location>
        <begin position="160"/>
        <end position="185"/>
    </location>
</feature>
<dbReference type="AlphaFoldDB" id="A0A811Z868"/>
<dbReference type="PANTHER" id="PTHR32123:SF13">
    <property type="entry name" value="BICAUDAL D-RELATED PROTEIN HOMOLOG"/>
    <property type="match status" value="1"/>
</dbReference>
<keyword evidence="1 2" id="KW-0175">Coiled coil</keyword>
<accession>A0A811Z868</accession>
<dbReference type="PANTHER" id="PTHR32123">
    <property type="entry name" value="BICD FAMILY-LIKE CARGO ADAPTER"/>
    <property type="match status" value="1"/>
</dbReference>
<feature type="coiled-coil region" evidence="2">
    <location>
        <begin position="236"/>
        <end position="298"/>
    </location>
</feature>
<reference evidence="4" key="1">
    <citation type="submission" date="2020-12" db="EMBL/GenBank/DDBJ databases">
        <authorList>
            <consortium name="Molecular Ecology Group"/>
        </authorList>
    </citation>
    <scope>NUCLEOTIDE SEQUENCE</scope>
    <source>
        <strain evidence="4">TBG_1078</strain>
    </source>
</reference>